<feature type="chain" id="PRO_5022100370" evidence="1">
    <location>
        <begin position="23"/>
        <end position="260"/>
    </location>
</feature>
<keyword evidence="3" id="KW-1185">Reference proteome</keyword>
<proteinExistence type="predicted"/>
<dbReference type="Proteomes" id="UP000321892">
    <property type="component" value="Chromosome"/>
</dbReference>
<accession>A0A510JLC9</accession>
<dbReference type="AlphaFoldDB" id="A0A510JLC9"/>
<organism evidence="2 3">
    <name type="scientific">Leptotrichia hofstadii</name>
    <dbReference type="NCBI Taxonomy" id="157688"/>
    <lineage>
        <taxon>Bacteria</taxon>
        <taxon>Fusobacteriati</taxon>
        <taxon>Fusobacteriota</taxon>
        <taxon>Fusobacteriia</taxon>
        <taxon>Fusobacteriales</taxon>
        <taxon>Leptotrichiaceae</taxon>
        <taxon>Leptotrichia</taxon>
    </lineage>
</organism>
<gene>
    <name evidence="2" type="ORF">JCM16775_1816</name>
</gene>
<dbReference type="KEGG" id="lhf:JCM16775_1816"/>
<evidence type="ECO:0000313" key="2">
    <source>
        <dbReference type="EMBL" id="BBM39105.1"/>
    </source>
</evidence>
<sequence length="260" mass="30681">MKKKIFLILQFLLLSVILSADNAQTYNNFEKFNVRMSTATLPFTTVVNASKDKEAYFAQLNAGNYLAFIPTRLAIINYYEFFSDVLKKDFKVYETNKKGKIKYSSDVIRYDENDFYSNYKKNVKADRAESKNNLNIVGGDTKLISPDTYKITNYATDRGFLVVIPMNMAFYVKQINDNKFIWSLTNDFKKIEYTFTLENNKLIVRNNKNQITFTIYKKDNSLFLEEPKNIWEYRVNKDLSQFEYYKNSKLTSTEKYQITN</sequence>
<evidence type="ECO:0000256" key="1">
    <source>
        <dbReference type="SAM" id="SignalP"/>
    </source>
</evidence>
<keyword evidence="1" id="KW-0732">Signal</keyword>
<reference evidence="2 3" key="1">
    <citation type="submission" date="2019-07" db="EMBL/GenBank/DDBJ databases">
        <title>Complete Genome Sequence of Leptotrichia hofstadii Strain JCM16775.</title>
        <authorList>
            <person name="Watanabe S."/>
            <person name="Cui L."/>
        </authorList>
    </citation>
    <scope>NUCLEOTIDE SEQUENCE [LARGE SCALE GENOMIC DNA]</scope>
    <source>
        <strain evidence="2 3">JCM16775</strain>
    </source>
</reference>
<name>A0A510JLC9_9FUSO</name>
<dbReference type="RefSeq" id="WP_006803550.1">
    <property type="nucleotide sequence ID" value="NZ_AP019823.1"/>
</dbReference>
<protein>
    <submittedName>
        <fullName evidence="2">Uncharacterized protein</fullName>
    </submittedName>
</protein>
<evidence type="ECO:0000313" key="3">
    <source>
        <dbReference type="Proteomes" id="UP000321892"/>
    </source>
</evidence>
<dbReference type="OrthoDB" id="81603at2"/>
<dbReference type="EMBL" id="AP019823">
    <property type="protein sequence ID" value="BBM39105.1"/>
    <property type="molecule type" value="Genomic_DNA"/>
</dbReference>
<feature type="signal peptide" evidence="1">
    <location>
        <begin position="1"/>
        <end position="22"/>
    </location>
</feature>